<dbReference type="KEGG" id="rhg:EXZ61_16530"/>
<dbReference type="RefSeq" id="WP_142812802.1">
    <property type="nucleotide sequence ID" value="NZ_CP036282.1"/>
</dbReference>
<dbReference type="PIRSF" id="PIRSF037290">
    <property type="entry name" value="UCP037290"/>
    <property type="match status" value="1"/>
</dbReference>
<organism evidence="1 2">
    <name type="scientific">Rhodoferax aquaticus</name>
    <dbReference type="NCBI Taxonomy" id="2527691"/>
    <lineage>
        <taxon>Bacteria</taxon>
        <taxon>Pseudomonadati</taxon>
        <taxon>Pseudomonadota</taxon>
        <taxon>Betaproteobacteria</taxon>
        <taxon>Burkholderiales</taxon>
        <taxon>Comamonadaceae</taxon>
        <taxon>Rhodoferax</taxon>
    </lineage>
</organism>
<dbReference type="InterPro" id="IPR027417">
    <property type="entry name" value="P-loop_NTPase"/>
</dbReference>
<dbReference type="NCBIfam" id="NF033429">
    <property type="entry name" value="ImuA_translesion"/>
    <property type="match status" value="1"/>
</dbReference>
<dbReference type="Gene3D" id="3.40.50.300">
    <property type="entry name" value="P-loop containing nucleotide triphosphate hydrolases"/>
    <property type="match status" value="1"/>
</dbReference>
<sequence>MSVLARDLSLLDIHADVWHADTLATPHTQVVATGERTLDALLPGGGWPLGALTEVLQPTGVHSEWRLCLPALARCGQGPVVMVGAPWVPFAPALAAQGLAMRRLVWVAAPAAERLWAAEQALRCAEVDAVLAWLPHARSDQLRRLQMAAAEHSKLLFVLRPAQAQQDASPAVLRLLAAPASDAGGDALQVQVLKRRGPPVEHPVSLHARPAALAMCLAASRRHALDRTATHA</sequence>
<protein>
    <submittedName>
        <fullName evidence="1">Translesion DNA synthesis-associated protein ImuA</fullName>
    </submittedName>
</protein>
<proteinExistence type="predicted"/>
<evidence type="ECO:0000313" key="2">
    <source>
        <dbReference type="Proteomes" id="UP000317365"/>
    </source>
</evidence>
<dbReference type="Proteomes" id="UP000317365">
    <property type="component" value="Chromosome"/>
</dbReference>
<dbReference type="AlphaFoldDB" id="A0A515ESK3"/>
<name>A0A515ESK3_9BURK</name>
<accession>A0A515ESK3</accession>
<keyword evidence="2" id="KW-1185">Reference proteome</keyword>
<evidence type="ECO:0000313" key="1">
    <source>
        <dbReference type="EMBL" id="QDL55647.1"/>
    </source>
</evidence>
<gene>
    <name evidence="1" type="primary">imuA</name>
    <name evidence="1" type="ORF">EXZ61_16530</name>
</gene>
<dbReference type="InterPro" id="IPR047610">
    <property type="entry name" value="ImuA_translesion"/>
</dbReference>
<dbReference type="SUPFAM" id="SSF52540">
    <property type="entry name" value="P-loop containing nucleoside triphosphate hydrolases"/>
    <property type="match status" value="1"/>
</dbReference>
<dbReference type="EMBL" id="CP036282">
    <property type="protein sequence ID" value="QDL55647.1"/>
    <property type="molecule type" value="Genomic_DNA"/>
</dbReference>
<dbReference type="InterPro" id="IPR017166">
    <property type="entry name" value="UCP037290"/>
</dbReference>
<reference evidence="2" key="2">
    <citation type="journal article" date="2020" name="Int. J. Syst. Evol. Microbiol.">
        <title>Genomic insights into a novel species Rhodoferax aquaticus sp. nov., isolated from freshwater.</title>
        <authorList>
            <person name="Li T."/>
            <person name="Zhuo Y."/>
            <person name="Jin C.Z."/>
            <person name="Wu X."/>
            <person name="Ko S.R."/>
            <person name="Jin F.J."/>
            <person name="Ahn C.Y."/>
            <person name="Oh H.M."/>
            <person name="Lee H.G."/>
            <person name="Jin L."/>
        </authorList>
    </citation>
    <scope>NUCLEOTIDE SEQUENCE [LARGE SCALE GENOMIC DNA]</scope>
    <source>
        <strain evidence="2">Gr-4</strain>
    </source>
</reference>
<reference evidence="2" key="1">
    <citation type="submission" date="2019-02" db="EMBL/GenBank/DDBJ databases">
        <title>Complete genome sequence of Rhodoferax sp. Gr-4.</title>
        <authorList>
            <person name="Jin L."/>
        </authorList>
    </citation>
    <scope>NUCLEOTIDE SEQUENCE [LARGE SCALE GENOMIC DNA]</scope>
    <source>
        <strain evidence="2">Gr-4</strain>
    </source>
</reference>